<evidence type="ECO:0000256" key="7">
    <source>
        <dbReference type="PIRSR" id="PIRSR601461-1"/>
    </source>
</evidence>
<feature type="disulfide bond" evidence="8">
    <location>
        <begin position="323"/>
        <end position="358"/>
    </location>
</feature>
<evidence type="ECO:0000256" key="9">
    <source>
        <dbReference type="RuleBase" id="RU000454"/>
    </source>
</evidence>
<dbReference type="RefSeq" id="XP_007731044.1">
    <property type="nucleotide sequence ID" value="XM_007732854.1"/>
</dbReference>
<feature type="active site" evidence="7">
    <location>
        <position position="94"/>
    </location>
</feature>
<evidence type="ECO:0000256" key="3">
    <source>
        <dbReference type="ARBA" id="ARBA00022670"/>
    </source>
</evidence>
<evidence type="ECO:0000256" key="1">
    <source>
        <dbReference type="ARBA" id="ARBA00004609"/>
    </source>
</evidence>
<feature type="active site" evidence="7">
    <location>
        <position position="293"/>
    </location>
</feature>
<evidence type="ECO:0000313" key="13">
    <source>
        <dbReference type="Proteomes" id="UP000019478"/>
    </source>
</evidence>
<dbReference type="GeneID" id="19166844"/>
<dbReference type="InterPro" id="IPR021109">
    <property type="entry name" value="Peptidase_aspartic_dom_sf"/>
</dbReference>
<dbReference type="PROSITE" id="PS51767">
    <property type="entry name" value="PEPTIDASE_A1"/>
    <property type="match status" value="1"/>
</dbReference>
<dbReference type="InterPro" id="IPR033876">
    <property type="entry name" value="SAP-like"/>
</dbReference>
<dbReference type="GO" id="GO:0005886">
    <property type="term" value="C:plasma membrane"/>
    <property type="evidence" value="ECO:0007669"/>
    <property type="project" value="UniProtKB-SubCell"/>
</dbReference>
<dbReference type="GO" id="GO:0006508">
    <property type="term" value="P:proteolysis"/>
    <property type="evidence" value="ECO:0007669"/>
    <property type="project" value="UniProtKB-KW"/>
</dbReference>
<dbReference type="InterPro" id="IPR001969">
    <property type="entry name" value="Aspartic_peptidase_AS"/>
</dbReference>
<evidence type="ECO:0000256" key="4">
    <source>
        <dbReference type="ARBA" id="ARBA00022729"/>
    </source>
</evidence>
<keyword evidence="4 10" id="KW-0732">Signal</keyword>
<dbReference type="eggNOG" id="KOG1339">
    <property type="taxonomic scope" value="Eukaryota"/>
</dbReference>
<keyword evidence="3 9" id="KW-0645">Protease</keyword>
<comment type="subcellular location">
    <subcellularLocation>
        <location evidence="1">Cell membrane</location>
        <topology evidence="1">Lipid-anchor</topology>
        <topology evidence="1">GPI-anchor</topology>
    </subcellularLocation>
</comment>
<dbReference type="EMBL" id="AMGY01000002">
    <property type="protein sequence ID" value="EXJ89647.1"/>
    <property type="molecule type" value="Genomic_DNA"/>
</dbReference>
<evidence type="ECO:0000256" key="2">
    <source>
        <dbReference type="ARBA" id="ARBA00007447"/>
    </source>
</evidence>
<evidence type="ECO:0000256" key="10">
    <source>
        <dbReference type="SAM" id="SignalP"/>
    </source>
</evidence>
<gene>
    <name evidence="12" type="ORF">A1O3_02714</name>
</gene>
<dbReference type="PRINTS" id="PR00792">
    <property type="entry name" value="PEPSIN"/>
</dbReference>
<dbReference type="GO" id="GO:0004190">
    <property type="term" value="F:aspartic-type endopeptidase activity"/>
    <property type="evidence" value="ECO:0007669"/>
    <property type="project" value="UniProtKB-KW"/>
</dbReference>
<evidence type="ECO:0000256" key="6">
    <source>
        <dbReference type="ARBA" id="ARBA00022801"/>
    </source>
</evidence>
<name>W9Y9W6_9EURO</name>
<comment type="caution">
    <text evidence="12">The sequence shown here is derived from an EMBL/GenBank/DDBJ whole genome shotgun (WGS) entry which is preliminary data.</text>
</comment>
<keyword evidence="6 9" id="KW-0378">Hydrolase</keyword>
<dbReference type="Gene3D" id="2.40.70.10">
    <property type="entry name" value="Acid Proteases"/>
    <property type="match status" value="2"/>
</dbReference>
<evidence type="ECO:0000256" key="5">
    <source>
        <dbReference type="ARBA" id="ARBA00022750"/>
    </source>
</evidence>
<dbReference type="CDD" id="cd05474">
    <property type="entry name" value="SAP_like"/>
    <property type="match status" value="1"/>
</dbReference>
<evidence type="ECO:0000313" key="12">
    <source>
        <dbReference type="EMBL" id="EXJ89647.1"/>
    </source>
</evidence>
<organism evidence="12 13">
    <name type="scientific">Capronia epimyces CBS 606.96</name>
    <dbReference type="NCBI Taxonomy" id="1182542"/>
    <lineage>
        <taxon>Eukaryota</taxon>
        <taxon>Fungi</taxon>
        <taxon>Dikarya</taxon>
        <taxon>Ascomycota</taxon>
        <taxon>Pezizomycotina</taxon>
        <taxon>Eurotiomycetes</taxon>
        <taxon>Chaetothyriomycetidae</taxon>
        <taxon>Chaetothyriales</taxon>
        <taxon>Herpotrichiellaceae</taxon>
        <taxon>Capronia</taxon>
    </lineage>
</organism>
<keyword evidence="5 9" id="KW-0064">Aspartyl protease</keyword>
<keyword evidence="13" id="KW-1185">Reference proteome</keyword>
<comment type="similarity">
    <text evidence="2 9">Belongs to the peptidase A1 family.</text>
</comment>
<proteinExistence type="inferred from homology"/>
<feature type="signal peptide" evidence="10">
    <location>
        <begin position="1"/>
        <end position="25"/>
    </location>
</feature>
<feature type="chain" id="PRO_5004932582" description="Peptidase A1 domain-containing protein" evidence="10">
    <location>
        <begin position="26"/>
        <end position="400"/>
    </location>
</feature>
<dbReference type="PROSITE" id="PS00141">
    <property type="entry name" value="ASP_PROTEASE"/>
    <property type="match status" value="1"/>
</dbReference>
<dbReference type="PANTHER" id="PTHR47966">
    <property type="entry name" value="BETA-SITE APP-CLEAVING ENZYME, ISOFORM A-RELATED"/>
    <property type="match status" value="1"/>
</dbReference>
<dbReference type="STRING" id="1182542.W9Y9W6"/>
<dbReference type="HOGENOM" id="CLU_013253_9_3_1"/>
<accession>W9Y9W6</accession>
<dbReference type="Proteomes" id="UP000019478">
    <property type="component" value="Unassembled WGS sequence"/>
</dbReference>
<evidence type="ECO:0000259" key="11">
    <source>
        <dbReference type="PROSITE" id="PS51767"/>
    </source>
</evidence>
<dbReference type="PANTHER" id="PTHR47966:SF65">
    <property type="entry name" value="ASPARTIC-TYPE ENDOPEPTIDASE"/>
    <property type="match status" value="1"/>
</dbReference>
<evidence type="ECO:0000256" key="8">
    <source>
        <dbReference type="PIRSR" id="PIRSR601461-2"/>
    </source>
</evidence>
<reference evidence="12 13" key="1">
    <citation type="submission" date="2013-03" db="EMBL/GenBank/DDBJ databases">
        <title>The Genome Sequence of Capronia epimyces CBS 606.96.</title>
        <authorList>
            <consortium name="The Broad Institute Genomics Platform"/>
            <person name="Cuomo C."/>
            <person name="de Hoog S."/>
            <person name="Gorbushina A."/>
            <person name="Walker B."/>
            <person name="Young S.K."/>
            <person name="Zeng Q."/>
            <person name="Gargeya S."/>
            <person name="Fitzgerald M."/>
            <person name="Haas B."/>
            <person name="Abouelleil A."/>
            <person name="Allen A.W."/>
            <person name="Alvarado L."/>
            <person name="Arachchi H.M."/>
            <person name="Berlin A.M."/>
            <person name="Chapman S.B."/>
            <person name="Gainer-Dewar J."/>
            <person name="Goldberg J."/>
            <person name="Griggs A."/>
            <person name="Gujja S."/>
            <person name="Hansen M."/>
            <person name="Howarth C."/>
            <person name="Imamovic A."/>
            <person name="Ireland A."/>
            <person name="Larimer J."/>
            <person name="McCowan C."/>
            <person name="Murphy C."/>
            <person name="Pearson M."/>
            <person name="Poon T.W."/>
            <person name="Priest M."/>
            <person name="Roberts A."/>
            <person name="Saif S."/>
            <person name="Shea T."/>
            <person name="Sisk P."/>
            <person name="Sykes S."/>
            <person name="Wortman J."/>
            <person name="Nusbaum C."/>
            <person name="Birren B."/>
        </authorList>
    </citation>
    <scope>NUCLEOTIDE SEQUENCE [LARGE SCALE GENOMIC DNA]</scope>
    <source>
        <strain evidence="12 13">CBS 606.96</strain>
    </source>
</reference>
<sequence length="400" mass="41871">MPGHTLSPALLAFLLLIPWALESLANPIAGLNVLARSSTADFGHGTLSLPFRRRPSALISRSSYLPTTIDNHQLSYLVSVGVGTPPQSLYLSLDTGSSDTWFFSPQACTTGHCAGGTFDSSTSSTFTDLSTGTFLIQYNDNTKISGDYISDNLSLGGVTVESVEMALASTGAGSGPSSQTYGIMGVGYPSNEAGPAANEYPNIVQDLVSQGIISSYSYSLWLDDLASQTGTILFGGYNSAKFSGQLTVIDTLPDADGTVRSFLIALSSLNGSYNGQTTTLTSSTFTPVPALLDSGTSLILMPSAAYTIVANWFGANSDGTIDCGLADKSGSVSFGFAGVSIDVPFSELAVLDEDTQTCYFGFADGGPDSDWILGDTFLRSAYVYYDLGNNQIGLAQSVFQ</sequence>
<dbReference type="InterPro" id="IPR033121">
    <property type="entry name" value="PEPTIDASE_A1"/>
</dbReference>
<keyword evidence="8" id="KW-1015">Disulfide bond</keyword>
<dbReference type="AlphaFoldDB" id="W9Y9W6"/>
<dbReference type="SUPFAM" id="SSF50630">
    <property type="entry name" value="Acid proteases"/>
    <property type="match status" value="1"/>
</dbReference>
<dbReference type="OrthoDB" id="771136at2759"/>
<dbReference type="Pfam" id="PF00026">
    <property type="entry name" value="Asp"/>
    <property type="match status" value="1"/>
</dbReference>
<protein>
    <recommendedName>
        <fullName evidence="11">Peptidase A1 domain-containing protein</fullName>
    </recommendedName>
</protein>
<feature type="domain" description="Peptidase A1" evidence="11">
    <location>
        <begin position="76"/>
        <end position="395"/>
    </location>
</feature>
<dbReference type="InterPro" id="IPR001461">
    <property type="entry name" value="Aspartic_peptidase_A1"/>
</dbReference>